<reference evidence="6 7" key="1">
    <citation type="submission" date="2016-03" db="EMBL/GenBank/DDBJ databases">
        <title>Comparative genomics of Pseudogymnoascus destructans, the fungus causing white-nose syndrome of bats.</title>
        <authorList>
            <person name="Palmer J.M."/>
            <person name="Drees K.P."/>
            <person name="Foster J.T."/>
            <person name="Lindner D.L."/>
        </authorList>
    </citation>
    <scope>NUCLEOTIDE SEQUENCE [LARGE SCALE GENOMIC DNA]</scope>
    <source>
        <strain evidence="6 7">UAMH 10579</strain>
    </source>
</reference>
<dbReference type="GO" id="GO:0000329">
    <property type="term" value="C:fungal-type vacuole membrane"/>
    <property type="evidence" value="ECO:0007669"/>
    <property type="project" value="InterPro"/>
</dbReference>
<keyword evidence="2" id="KW-0812">Transmembrane</keyword>
<keyword evidence="2" id="KW-1133">Transmembrane helix</keyword>
<evidence type="ECO:0000259" key="5">
    <source>
        <dbReference type="Pfam" id="PF26153"/>
    </source>
</evidence>
<dbReference type="PANTHER" id="PTHR35895">
    <property type="entry name" value="CHROMOSOME 16, WHOLE GENOME SHOTGUN SEQUENCE"/>
    <property type="match status" value="1"/>
</dbReference>
<feature type="domain" description="Tag1 C-terminal" evidence="3">
    <location>
        <begin position="476"/>
        <end position="588"/>
    </location>
</feature>
<dbReference type="EMBL" id="KV460226">
    <property type="protein sequence ID" value="OBT96709.1"/>
    <property type="molecule type" value="Genomic_DNA"/>
</dbReference>
<evidence type="ECO:0000313" key="6">
    <source>
        <dbReference type="EMBL" id="OBT96709.1"/>
    </source>
</evidence>
<dbReference type="InterPro" id="IPR055011">
    <property type="entry name" value="Tag1_C"/>
</dbReference>
<gene>
    <name evidence="6" type="ORF">VE01_04136</name>
</gene>
<evidence type="ECO:0000256" key="2">
    <source>
        <dbReference type="SAM" id="Phobius"/>
    </source>
</evidence>
<dbReference type="Pfam" id="PF26153">
    <property type="entry name" value="LEA-2L_5"/>
    <property type="match status" value="1"/>
</dbReference>
<name>A0A1B8GLJ6_9PEZI</name>
<feature type="compositionally biased region" description="Basic and acidic residues" evidence="1">
    <location>
        <begin position="16"/>
        <end position="28"/>
    </location>
</feature>
<dbReference type="PANTHER" id="PTHR35895:SF3">
    <property type="entry name" value="PRE-RRNA PROCESSING PROTEIN"/>
    <property type="match status" value="1"/>
</dbReference>
<organism evidence="6 7">
    <name type="scientific">Pseudogymnoascus verrucosus</name>
    <dbReference type="NCBI Taxonomy" id="342668"/>
    <lineage>
        <taxon>Eukaryota</taxon>
        <taxon>Fungi</taxon>
        <taxon>Dikarya</taxon>
        <taxon>Ascomycota</taxon>
        <taxon>Pezizomycotina</taxon>
        <taxon>Leotiomycetes</taxon>
        <taxon>Thelebolales</taxon>
        <taxon>Thelebolaceae</taxon>
        <taxon>Pseudogymnoascus</taxon>
    </lineage>
</organism>
<dbReference type="RefSeq" id="XP_018130442.1">
    <property type="nucleotide sequence ID" value="XM_018273613.2"/>
</dbReference>
<accession>A0A1B8GLJ6</accession>
<sequence length="875" mass="95094">MPTDDSSRPLLGDSDEVAHRASEERREDDTEYAPLLSHGHGTPRYDGEEDPAPLSPASTSLRSIQSNDSSASATKGKSWATITAITGLSVSVLLIISVLFFAPAAVEEYSKQSMVIDPSGLSIDSFTSTGVRARVQADFQLDAAKCENSVIRTLGRLGTYIAHTVESDETEVKVYLPEYDNLLIGTATVPKVHASIRNGEVTHLDFLTDVKPAETADLQRIVNDWLSGRMTQLTVRGMIDVPLKSGFFRLGNKTISPTIVLEGHNIPNIPSYNITHINIEETNLMQARSRKAIIKRGMRADATLVVDNHYPISLSIPPLQFDILVQNCDVVDPYIMLAEASTDRVDVQPESDIEVHAGGVIRELPSSLTKPCPSTTLSPLDVLVGEYMHGKDATIYVKGSKNPSPETPTWISDLVSAITVPVPFPGRNFDGLVKNFTFADVHFGLPDPFADPRSPESNPQISGTIIVMANLPKEVNFAINVTNVRPTADIFYKDKKLGVMDLKEWQKAQSERIDATDDEDALLKIQSKIKDAPINITDQRVFQDVAQKILFGEGVTLEVRALVDVEAETVLGSLVVRELPGEGSVPVKAPGNGGLKGALGGINPQVFDLKILDTGKNSLTLEGKVNFTNPTNYTATIPSLNIHILSNNSVIGLATVSNAEVTLGNNTNLAVRVLWDPATLGDANSSANARNLISQYISGWNTTITFQTYDGSIPFQPALGESLSKFPIEMQIPRLSSPHNGSGDDDDDEDAPDHLRFIQGATFHIFSSSASFTIFSPLKDTHIFIETINATAFYNHTEPVGTIVYDLPIDVPPGLSETDKLPVDWDPDSIGYDRIREALGGGLKLSAKAEVGVRLGKWKEKLWFEGEGIGAKVRL</sequence>
<feature type="region of interest" description="Disordered" evidence="1">
    <location>
        <begin position="734"/>
        <end position="753"/>
    </location>
</feature>
<evidence type="ECO:0000256" key="1">
    <source>
        <dbReference type="SAM" id="MobiDB-lite"/>
    </source>
</evidence>
<dbReference type="InterPro" id="IPR046368">
    <property type="entry name" value="Tag1"/>
</dbReference>
<dbReference type="InterPro" id="IPR059065">
    <property type="entry name" value="Ig_Tag1-like_4th"/>
</dbReference>
<dbReference type="Pfam" id="PF26174">
    <property type="entry name" value="LEA-2_1"/>
    <property type="match status" value="1"/>
</dbReference>
<feature type="transmembrane region" description="Helical" evidence="2">
    <location>
        <begin position="79"/>
        <end position="102"/>
    </location>
</feature>
<dbReference type="Pfam" id="PF22786">
    <property type="entry name" value="Tag1_C"/>
    <property type="match status" value="1"/>
</dbReference>
<dbReference type="GeneID" id="28837522"/>
<dbReference type="AlphaFoldDB" id="A0A1B8GLJ6"/>
<dbReference type="InterPro" id="IPR059066">
    <property type="entry name" value="Ig_Tag1-like_5th"/>
</dbReference>
<feature type="domain" description="Tag1-like fourth Ig-like" evidence="4">
    <location>
        <begin position="603"/>
        <end position="718"/>
    </location>
</feature>
<keyword evidence="2" id="KW-0472">Membrane</keyword>
<dbReference type="OrthoDB" id="5596576at2759"/>
<feature type="domain" description="Tag1-like fifth Ig-like" evidence="5">
    <location>
        <begin position="753"/>
        <end position="863"/>
    </location>
</feature>
<evidence type="ECO:0000259" key="4">
    <source>
        <dbReference type="Pfam" id="PF26150"/>
    </source>
</evidence>
<evidence type="ECO:0008006" key="8">
    <source>
        <dbReference type="Google" id="ProtNLM"/>
    </source>
</evidence>
<dbReference type="Pfam" id="PF26150">
    <property type="entry name" value="LEA-2_4"/>
    <property type="match status" value="1"/>
</dbReference>
<proteinExistence type="predicted"/>
<feature type="compositionally biased region" description="Polar residues" evidence="1">
    <location>
        <begin position="56"/>
        <end position="72"/>
    </location>
</feature>
<evidence type="ECO:0000259" key="3">
    <source>
        <dbReference type="Pfam" id="PF22786"/>
    </source>
</evidence>
<keyword evidence="7" id="KW-1185">Reference proteome</keyword>
<protein>
    <recommendedName>
        <fullName evidence="8">Pre-rRNA processing protein</fullName>
    </recommendedName>
</protein>
<reference evidence="7" key="2">
    <citation type="journal article" date="2018" name="Nat. Commun.">
        <title>Extreme sensitivity to ultraviolet light in the fungal pathogen causing white-nose syndrome of bats.</title>
        <authorList>
            <person name="Palmer J.M."/>
            <person name="Drees K.P."/>
            <person name="Foster J.T."/>
            <person name="Lindner D.L."/>
        </authorList>
    </citation>
    <scope>NUCLEOTIDE SEQUENCE [LARGE SCALE GENOMIC DNA]</scope>
    <source>
        <strain evidence="7">UAMH 10579</strain>
    </source>
</reference>
<evidence type="ECO:0000313" key="7">
    <source>
        <dbReference type="Proteomes" id="UP000091956"/>
    </source>
</evidence>
<dbReference type="Proteomes" id="UP000091956">
    <property type="component" value="Unassembled WGS sequence"/>
</dbReference>
<feature type="region of interest" description="Disordered" evidence="1">
    <location>
        <begin position="1"/>
        <end position="72"/>
    </location>
</feature>